<dbReference type="Gene3D" id="2.60.260.20">
    <property type="entry name" value="Urease metallochaperone UreE, N-terminal domain"/>
    <property type="match status" value="2"/>
</dbReference>
<keyword evidence="2" id="KW-0677">Repeat</keyword>
<evidence type="ECO:0000256" key="5">
    <source>
        <dbReference type="ARBA" id="ARBA00023186"/>
    </source>
</evidence>
<dbReference type="InterPro" id="IPR002939">
    <property type="entry name" value="DnaJ_C"/>
</dbReference>
<dbReference type="CDD" id="cd06257">
    <property type="entry name" value="DnaJ"/>
    <property type="match status" value="1"/>
</dbReference>
<dbReference type="SUPFAM" id="SSF46565">
    <property type="entry name" value="Chaperone J-domain"/>
    <property type="match status" value="1"/>
</dbReference>
<dbReference type="PROSITE" id="PS51188">
    <property type="entry name" value="ZF_CR"/>
    <property type="match status" value="1"/>
</dbReference>
<dbReference type="FunFam" id="2.10.230.10:FF:000001">
    <property type="entry name" value="DnaJ subfamily A member 2"/>
    <property type="match status" value="1"/>
</dbReference>
<name>A0A8T9CHQ5_9HELO</name>
<dbReference type="SUPFAM" id="SSF57938">
    <property type="entry name" value="DnaJ/Hsp40 cysteine-rich domain"/>
    <property type="match status" value="1"/>
</dbReference>
<keyword evidence="1 7" id="KW-0479">Metal-binding</keyword>
<organism evidence="11 12">
    <name type="scientific">Lachnellula suecica</name>
    <dbReference type="NCBI Taxonomy" id="602035"/>
    <lineage>
        <taxon>Eukaryota</taxon>
        <taxon>Fungi</taxon>
        <taxon>Dikarya</taxon>
        <taxon>Ascomycota</taxon>
        <taxon>Pezizomycotina</taxon>
        <taxon>Leotiomycetes</taxon>
        <taxon>Helotiales</taxon>
        <taxon>Lachnaceae</taxon>
        <taxon>Lachnellula</taxon>
    </lineage>
</organism>
<dbReference type="GO" id="GO:0008270">
    <property type="term" value="F:zinc ion binding"/>
    <property type="evidence" value="ECO:0007669"/>
    <property type="project" value="UniProtKB-KW"/>
</dbReference>
<dbReference type="GO" id="GO:0005737">
    <property type="term" value="C:cytoplasm"/>
    <property type="evidence" value="ECO:0007669"/>
    <property type="project" value="TreeGrafter"/>
</dbReference>
<dbReference type="PRINTS" id="PR00625">
    <property type="entry name" value="JDOMAIN"/>
</dbReference>
<dbReference type="PANTHER" id="PTHR43096">
    <property type="entry name" value="DNAJ HOMOLOG 1, MITOCHONDRIAL-RELATED"/>
    <property type="match status" value="1"/>
</dbReference>
<feature type="compositionally biased region" description="Gly residues" evidence="8">
    <location>
        <begin position="152"/>
        <end position="166"/>
    </location>
</feature>
<dbReference type="SMART" id="SM00271">
    <property type="entry name" value="DnaJ"/>
    <property type="match status" value="1"/>
</dbReference>
<evidence type="ECO:0000259" key="10">
    <source>
        <dbReference type="PROSITE" id="PS51188"/>
    </source>
</evidence>
<dbReference type="GO" id="GO:0051082">
    <property type="term" value="F:unfolded protein binding"/>
    <property type="evidence" value="ECO:0007669"/>
    <property type="project" value="InterPro"/>
</dbReference>
<sequence>MNAGKTGLLTKAATGTRIICPTQASRPQRFRNDASNKQQTRAICSSTAPSSPRIKLAVHGATQKRSFHATSRHLATKNPYTVLGVDKGASAGDIKKAYYGLAKKYHPDTNKDPTAKDKFADAQSAYELLSDSQKKAAWDQYGAAAFDQGAGPSPGQGGDPFGGAGNPFSGGGFGFGGAGNPFKGFEDIFEGFANAGGGRRARGNAQGFREQVLVGDNIETQTTISFMEAAKGTSKKISVTPLVTCNTCKGNGLKKGTKRTECKTCHGTGSRVFSVAGGFQVQAECTSCGGAGISVPRGGECGDCGGNGVVRSKSTVTVDIPGGVDDGMRLRMNQEGDAPITGTSANPDAKGVRGDLYILIRVATDPKFGRSGSDVLYTATLPLTTALLGGEVHIPTLDGEVKVKVATGTATGDKITLSGMGMKKLNAGRRGGAGDLRVEFKVAMPKYLSANQRTILEMLADELNDTTAKRIMNVGRDSASTADEHKSEGFLKSVWHNLTSNPGHTKEAVEDALKGANKTKESSSDEKASDDKASDDKSKKSDSSV</sequence>
<keyword evidence="3 7" id="KW-0863">Zinc-finger</keyword>
<feature type="region of interest" description="Disordered" evidence="8">
    <location>
        <begin position="146"/>
        <end position="166"/>
    </location>
</feature>
<evidence type="ECO:0000256" key="3">
    <source>
        <dbReference type="ARBA" id="ARBA00022771"/>
    </source>
</evidence>
<accession>A0A8T9CHQ5</accession>
<dbReference type="InterPro" id="IPR012724">
    <property type="entry name" value="DnaJ"/>
</dbReference>
<reference evidence="11 12" key="1">
    <citation type="submission" date="2018-05" db="EMBL/GenBank/DDBJ databases">
        <title>Genome sequencing and assembly of the regulated plant pathogen Lachnellula willkommii and related sister species for the development of diagnostic species identification markers.</title>
        <authorList>
            <person name="Giroux E."/>
            <person name="Bilodeau G."/>
        </authorList>
    </citation>
    <scope>NUCLEOTIDE SEQUENCE [LARGE SCALE GENOMIC DNA]</scope>
    <source>
        <strain evidence="11 12">CBS 268.59</strain>
    </source>
</reference>
<keyword evidence="5" id="KW-0143">Chaperone</keyword>
<dbReference type="OrthoDB" id="10256793at2759"/>
<evidence type="ECO:0000256" key="4">
    <source>
        <dbReference type="ARBA" id="ARBA00022833"/>
    </source>
</evidence>
<dbReference type="InterPro" id="IPR036869">
    <property type="entry name" value="J_dom_sf"/>
</dbReference>
<dbReference type="GO" id="GO:0031072">
    <property type="term" value="F:heat shock protein binding"/>
    <property type="evidence" value="ECO:0007669"/>
    <property type="project" value="InterPro"/>
</dbReference>
<dbReference type="InterPro" id="IPR001623">
    <property type="entry name" value="DnaJ_domain"/>
</dbReference>
<dbReference type="PROSITE" id="PS50076">
    <property type="entry name" value="DNAJ_2"/>
    <property type="match status" value="1"/>
</dbReference>
<dbReference type="Gene3D" id="1.10.287.110">
    <property type="entry name" value="DnaJ domain"/>
    <property type="match status" value="1"/>
</dbReference>
<feature type="region of interest" description="Disordered" evidence="8">
    <location>
        <begin position="499"/>
        <end position="545"/>
    </location>
</feature>
<dbReference type="Pfam" id="PF01556">
    <property type="entry name" value="DnaJ_C"/>
    <property type="match status" value="1"/>
</dbReference>
<keyword evidence="4 7" id="KW-0862">Zinc</keyword>
<dbReference type="Proteomes" id="UP000469558">
    <property type="component" value="Unassembled WGS sequence"/>
</dbReference>
<dbReference type="InterPro" id="IPR001305">
    <property type="entry name" value="HSP_DnaJ_Cys-rich_dom"/>
</dbReference>
<evidence type="ECO:0000259" key="9">
    <source>
        <dbReference type="PROSITE" id="PS50076"/>
    </source>
</evidence>
<proteinExistence type="inferred from homology"/>
<dbReference type="CDD" id="cd10747">
    <property type="entry name" value="DnaJ_C"/>
    <property type="match status" value="1"/>
</dbReference>
<gene>
    <name evidence="11" type="ORF">LSUE1_G004457</name>
</gene>
<dbReference type="CDD" id="cd10719">
    <property type="entry name" value="DnaJ_zf"/>
    <property type="match status" value="1"/>
</dbReference>
<feature type="compositionally biased region" description="Basic and acidic residues" evidence="8">
    <location>
        <begin position="504"/>
        <end position="545"/>
    </location>
</feature>
<dbReference type="InterPro" id="IPR036410">
    <property type="entry name" value="HSP_DnaJ_Cys-rich_dom_sf"/>
</dbReference>
<dbReference type="InterPro" id="IPR008971">
    <property type="entry name" value="HSP40/DnaJ_pept-bd"/>
</dbReference>
<evidence type="ECO:0000256" key="2">
    <source>
        <dbReference type="ARBA" id="ARBA00022737"/>
    </source>
</evidence>
<dbReference type="HAMAP" id="MF_01152">
    <property type="entry name" value="DnaJ"/>
    <property type="match status" value="1"/>
</dbReference>
<dbReference type="FunFam" id="2.60.260.20:FF:000005">
    <property type="entry name" value="Chaperone protein dnaJ 1, mitochondrial"/>
    <property type="match status" value="1"/>
</dbReference>
<dbReference type="SUPFAM" id="SSF49493">
    <property type="entry name" value="HSP40/DnaJ peptide-binding domain"/>
    <property type="match status" value="2"/>
</dbReference>
<dbReference type="Pfam" id="PF00226">
    <property type="entry name" value="DnaJ"/>
    <property type="match status" value="1"/>
</dbReference>
<dbReference type="PANTHER" id="PTHR43096:SF52">
    <property type="entry name" value="DNAJ HOMOLOG 1, MITOCHONDRIAL-RELATED"/>
    <property type="match status" value="1"/>
</dbReference>
<dbReference type="GO" id="GO:0005524">
    <property type="term" value="F:ATP binding"/>
    <property type="evidence" value="ECO:0007669"/>
    <property type="project" value="InterPro"/>
</dbReference>
<evidence type="ECO:0000313" key="12">
    <source>
        <dbReference type="Proteomes" id="UP000469558"/>
    </source>
</evidence>
<dbReference type="GO" id="GO:0009408">
    <property type="term" value="P:response to heat"/>
    <property type="evidence" value="ECO:0007669"/>
    <property type="project" value="InterPro"/>
</dbReference>
<dbReference type="AlphaFoldDB" id="A0A8T9CHQ5"/>
<dbReference type="Pfam" id="PF00684">
    <property type="entry name" value="DnaJ_CXXCXGXG"/>
    <property type="match status" value="1"/>
</dbReference>
<feature type="domain" description="J" evidence="9">
    <location>
        <begin position="78"/>
        <end position="142"/>
    </location>
</feature>
<evidence type="ECO:0000313" key="11">
    <source>
        <dbReference type="EMBL" id="TVY82293.1"/>
    </source>
</evidence>
<comment type="caution">
    <text evidence="11">The sequence shown here is derived from an EMBL/GenBank/DDBJ whole genome shotgun (WGS) entry which is preliminary data.</text>
</comment>
<evidence type="ECO:0000256" key="1">
    <source>
        <dbReference type="ARBA" id="ARBA00022723"/>
    </source>
</evidence>
<feature type="domain" description="CR-type" evidence="10">
    <location>
        <begin position="232"/>
        <end position="313"/>
    </location>
</feature>
<dbReference type="EMBL" id="QGMK01000340">
    <property type="protein sequence ID" value="TVY82293.1"/>
    <property type="molecule type" value="Genomic_DNA"/>
</dbReference>
<evidence type="ECO:0000256" key="8">
    <source>
        <dbReference type="SAM" id="MobiDB-lite"/>
    </source>
</evidence>
<dbReference type="GO" id="GO:0042026">
    <property type="term" value="P:protein refolding"/>
    <property type="evidence" value="ECO:0007669"/>
    <property type="project" value="TreeGrafter"/>
</dbReference>
<keyword evidence="12" id="KW-1185">Reference proteome</keyword>
<dbReference type="Gene3D" id="2.10.230.10">
    <property type="entry name" value="Heat shock protein DnaJ, cysteine-rich domain"/>
    <property type="match status" value="1"/>
</dbReference>
<protein>
    <recommendedName>
        <fullName evidence="6">DnaJ homolog 1, mitochondrial</fullName>
    </recommendedName>
</protein>
<evidence type="ECO:0000256" key="7">
    <source>
        <dbReference type="PROSITE-ProRule" id="PRU00546"/>
    </source>
</evidence>
<evidence type="ECO:0000256" key="6">
    <source>
        <dbReference type="ARBA" id="ARBA00072890"/>
    </source>
</evidence>
<feature type="zinc finger region" description="CR-type" evidence="7">
    <location>
        <begin position="232"/>
        <end position="313"/>
    </location>
</feature>